<keyword evidence="7" id="KW-1185">Reference proteome</keyword>
<comment type="subcellular location">
    <subcellularLocation>
        <location evidence="1">Cytoplasm</location>
    </subcellularLocation>
</comment>
<gene>
    <name evidence="8 9" type="primary">CEP164</name>
</gene>
<dbReference type="GO" id="GO:0097539">
    <property type="term" value="C:ciliary transition fiber"/>
    <property type="evidence" value="ECO:0007669"/>
    <property type="project" value="TreeGrafter"/>
</dbReference>
<evidence type="ECO:0000313" key="7">
    <source>
        <dbReference type="Proteomes" id="UP001190640"/>
    </source>
</evidence>
<feature type="compositionally biased region" description="Basic and acidic residues" evidence="6">
    <location>
        <begin position="615"/>
        <end position="637"/>
    </location>
</feature>
<dbReference type="GO" id="GO:0005814">
    <property type="term" value="C:centriole"/>
    <property type="evidence" value="ECO:0007669"/>
    <property type="project" value="TreeGrafter"/>
</dbReference>
<keyword evidence="4 5" id="KW-0175">Coiled coil</keyword>
<evidence type="ECO:0000256" key="6">
    <source>
        <dbReference type="SAM" id="MobiDB-lite"/>
    </source>
</evidence>
<evidence type="ECO:0000256" key="3">
    <source>
        <dbReference type="ARBA" id="ARBA00022553"/>
    </source>
</evidence>
<feature type="compositionally biased region" description="Polar residues" evidence="6">
    <location>
        <begin position="17"/>
        <end position="36"/>
    </location>
</feature>
<feature type="coiled-coil region" evidence="5">
    <location>
        <begin position="191"/>
        <end position="371"/>
    </location>
</feature>
<evidence type="ECO:0000256" key="4">
    <source>
        <dbReference type="ARBA" id="ARBA00023054"/>
    </source>
</evidence>
<proteinExistence type="predicted"/>
<dbReference type="GeneID" id="129342721"/>
<evidence type="ECO:0000313" key="9">
    <source>
        <dbReference type="RefSeq" id="XP_054854601.1"/>
    </source>
</evidence>
<feature type="region of interest" description="Disordered" evidence="6">
    <location>
        <begin position="377"/>
        <end position="397"/>
    </location>
</feature>
<keyword evidence="2" id="KW-0963">Cytoplasm</keyword>
<dbReference type="RefSeq" id="XP_054854600.1">
    <property type="nucleotide sequence ID" value="XM_054998625.1"/>
</dbReference>
<organism evidence="7 8">
    <name type="scientific">Eublepharis macularius</name>
    <name type="common">Leopard gecko</name>
    <name type="synonym">Cyrtodactylus macularius</name>
    <dbReference type="NCBI Taxonomy" id="481883"/>
    <lineage>
        <taxon>Eukaryota</taxon>
        <taxon>Metazoa</taxon>
        <taxon>Chordata</taxon>
        <taxon>Craniata</taxon>
        <taxon>Vertebrata</taxon>
        <taxon>Euteleostomi</taxon>
        <taxon>Lepidosauria</taxon>
        <taxon>Squamata</taxon>
        <taxon>Bifurcata</taxon>
        <taxon>Gekkota</taxon>
        <taxon>Eublepharidae</taxon>
        <taxon>Eublepharinae</taxon>
        <taxon>Eublepharis</taxon>
    </lineage>
</organism>
<feature type="compositionally biased region" description="Basic and acidic residues" evidence="6">
    <location>
        <begin position="106"/>
        <end position="124"/>
    </location>
</feature>
<evidence type="ECO:0000313" key="8">
    <source>
        <dbReference type="RefSeq" id="XP_054854600.1"/>
    </source>
</evidence>
<dbReference type="InterPro" id="IPR051841">
    <property type="entry name" value="MT-Golgi_org_protein"/>
</dbReference>
<evidence type="ECO:0000256" key="2">
    <source>
        <dbReference type="ARBA" id="ARBA00022490"/>
    </source>
</evidence>
<accession>A0AA97LGA5</accession>
<dbReference type="RefSeq" id="XP_054854601.1">
    <property type="nucleotide sequence ID" value="XM_054998626.1"/>
</dbReference>
<dbReference type="GO" id="GO:0005813">
    <property type="term" value="C:centrosome"/>
    <property type="evidence" value="ECO:0007669"/>
    <property type="project" value="TreeGrafter"/>
</dbReference>
<keyword evidence="3" id="KW-0597">Phosphoprotein</keyword>
<feature type="region of interest" description="Disordered" evidence="6">
    <location>
        <begin position="81"/>
        <end position="166"/>
    </location>
</feature>
<dbReference type="PANTHER" id="PTHR18902">
    <property type="entry name" value="NUCLEAR MITOTIC APPARATUS PROTEIN 1-RELATED"/>
    <property type="match status" value="1"/>
</dbReference>
<evidence type="ECO:0000256" key="1">
    <source>
        <dbReference type="ARBA" id="ARBA00004496"/>
    </source>
</evidence>
<protein>
    <submittedName>
        <fullName evidence="8 9">Centrosomal protein of 164 kDa isoform X2</fullName>
    </submittedName>
</protein>
<feature type="region of interest" description="Disordered" evidence="6">
    <location>
        <begin position="615"/>
        <end position="656"/>
    </location>
</feature>
<name>A0AA97LGA5_EUBMA</name>
<reference evidence="8 9" key="1">
    <citation type="submission" date="2025-04" db="UniProtKB">
        <authorList>
            <consortium name="RefSeq"/>
        </authorList>
    </citation>
    <scope>IDENTIFICATION</scope>
    <source>
        <tissue evidence="8 9">Blood</tissue>
    </source>
</reference>
<evidence type="ECO:0000256" key="5">
    <source>
        <dbReference type="SAM" id="Coils"/>
    </source>
</evidence>
<dbReference type="GO" id="GO:0005737">
    <property type="term" value="C:cytoplasm"/>
    <property type="evidence" value="ECO:0007669"/>
    <property type="project" value="UniProtKB-SubCell"/>
</dbReference>
<feature type="region of interest" description="Disordered" evidence="6">
    <location>
        <begin position="17"/>
        <end position="45"/>
    </location>
</feature>
<sequence>MGLLKNLHMDFSALGTSFDNEASEGSSRMNEWQVSDQVDPEPNDTEIPVLEDVLDKDVFPPAVGSTKFGVSRAVVERTWEEAADGSLAQEKDKSKEEQSAGGRGQVEADERERSENRSSARETVEENYPSMEKMGLVDTGIREEDEEERRTVNGGKDTKEPDTPCQEEFRAAVRETEPCKQHSGDSREEIFKEEQEAMEQLKIHLRQEKEAQVRHIQRELQREQEEEVQLLRQQKEGFLRSLKTELEKTRQEEELRLREELQDKLLKLQIQIQSELEAEKEKLRLEQEAALHNLREDLELLQQSEEEEFQKQKQFALEKMKVEAEALQQAELEKLEQENVRAMGEMKERLQREKEAAMEELKKQFAAEIQQQKSTAIAEHHKVVSSPQREITEVPRRQDAELQVDLESTEQKAQRKSCQVAEYEQELSYLLREKRQEVEQDHARRMERTREAHQESLARIQQQYEDEERKRREELLVALRSEHQRLAVLHEAELEALQKKQVEQLKDLQKSHQEQEEVLKKKKQEALDEGKQLEQKINEAALTAQLHIAESQREQEDLKEAVQQLRRTLLVLQEQKAELESQVEQLHLQRQRLQMQVSELEAACKSNQELLKELEAQRSDASPRKAEEDLRVEDLRESGAVPSPREMASETTQSNEETSLILEQVRHYISAEGASIKNAKEFLVHQTRSMRKRQTTLRAVKQHWRHDLQRAQEAMQDPSRSQVLEGVRRNLEEEAKQLDEMKSAMRRGQALLKKKEEKLGQLESSLLEELSEEDTLQGTACKKVVTFDISDSEDSCSRGRKAEEPLRRTIDLKPDLQFPHSDKIQYLTESLRRITHDLDSVLSLLSTFSNQQPSHSTPPQGPLPPLLPRDGIPLAAYLSLARAHSTTPLGPSAGPPLTRQWPWSAGLGPRLATSTGQAVDSMLAEKWCKYFPGGFSLPCRTPGSLDGKLGCMASGEQVCLFQQRHFQAHETEKPNIQGMIEANKKWLESFRHDSRVPLLPSSPKSAASPAGPVQLGLDDSNQIKVFHF</sequence>
<dbReference type="CTD" id="22897"/>
<dbReference type="Proteomes" id="UP001190640">
    <property type="component" value="Chromosome 14"/>
</dbReference>
<feature type="coiled-coil region" evidence="5">
    <location>
        <begin position="721"/>
        <end position="772"/>
    </location>
</feature>
<dbReference type="PANTHER" id="PTHR18902:SF27">
    <property type="entry name" value="CENTROSOMAL PROTEIN OF 164 KDA"/>
    <property type="match status" value="1"/>
</dbReference>
<dbReference type="GO" id="GO:0060271">
    <property type="term" value="P:cilium assembly"/>
    <property type="evidence" value="ECO:0007669"/>
    <property type="project" value="TreeGrafter"/>
</dbReference>
<feature type="compositionally biased region" description="Basic and acidic residues" evidence="6">
    <location>
        <begin position="148"/>
        <end position="166"/>
    </location>
</feature>
<feature type="compositionally biased region" description="Basic and acidic residues" evidence="6">
    <location>
        <begin position="89"/>
        <end position="98"/>
    </location>
</feature>
<dbReference type="AlphaFoldDB" id="A0AA97LGA5"/>